<dbReference type="STRING" id="742743.HMPREF9453_01767"/>
<dbReference type="RefSeq" id="WP_008860261.1">
    <property type="nucleotide sequence ID" value="NZ_JH591189.1"/>
</dbReference>
<feature type="region of interest" description="Disordered" evidence="1">
    <location>
        <begin position="41"/>
        <end position="101"/>
    </location>
</feature>
<dbReference type="PATRIC" id="fig|742743.3.peg.1793"/>
<evidence type="ECO:0000313" key="4">
    <source>
        <dbReference type="Proteomes" id="UP000003277"/>
    </source>
</evidence>
<keyword evidence="4" id="KW-1185">Reference proteome</keyword>
<dbReference type="AlphaFoldDB" id="H1D2C9"/>
<keyword evidence="2" id="KW-1133">Transmembrane helix</keyword>
<evidence type="ECO:0000256" key="2">
    <source>
        <dbReference type="SAM" id="Phobius"/>
    </source>
</evidence>
<dbReference type="Proteomes" id="UP000003277">
    <property type="component" value="Unassembled WGS sequence"/>
</dbReference>
<comment type="caution">
    <text evidence="3">The sequence shown here is derived from an EMBL/GenBank/DDBJ whole genome shotgun (WGS) entry which is preliminary data.</text>
</comment>
<keyword evidence="2" id="KW-0812">Transmembrane</keyword>
<keyword evidence="2" id="KW-0472">Membrane</keyword>
<reference evidence="3 4" key="1">
    <citation type="submission" date="2011-11" db="EMBL/GenBank/DDBJ databases">
        <title>The Genome Sequence of Dialister succinatiphilus YIT 11850.</title>
        <authorList>
            <consortium name="The Broad Institute Genome Sequencing Platform"/>
            <person name="Earl A."/>
            <person name="Ward D."/>
            <person name="Feldgarden M."/>
            <person name="Gevers D."/>
            <person name="Morotomi M."/>
            <person name="Young S.K."/>
            <person name="Zeng Q."/>
            <person name="Gargeya S."/>
            <person name="Fitzgerald M."/>
            <person name="Haas B."/>
            <person name="Abouelleil A."/>
            <person name="Alvarado L."/>
            <person name="Arachchi H.M."/>
            <person name="Berlin A."/>
            <person name="Brown A."/>
            <person name="Chapman S.B."/>
            <person name="Dunbar C."/>
            <person name="Gearin G."/>
            <person name="Goldberg J."/>
            <person name="Griggs A."/>
            <person name="Gujja S."/>
            <person name="Heiman D."/>
            <person name="Howarth C."/>
            <person name="Lui A."/>
            <person name="MacDonald P.J.P."/>
            <person name="Montmayeur A."/>
            <person name="Murphy C."/>
            <person name="Neiman D."/>
            <person name="Pearson M."/>
            <person name="Priest M."/>
            <person name="Roberts A."/>
            <person name="Saif S."/>
            <person name="Shea T."/>
            <person name="Sisk P."/>
            <person name="Stolte C."/>
            <person name="Sykes S."/>
            <person name="Wortman J."/>
            <person name="Nusbaum C."/>
            <person name="Birren B."/>
        </authorList>
    </citation>
    <scope>NUCLEOTIDE SEQUENCE [LARGE SCALE GENOMIC DNA]</scope>
    <source>
        <strain evidence="3 4">YIT 11850</strain>
    </source>
</reference>
<evidence type="ECO:0000313" key="3">
    <source>
        <dbReference type="EMBL" id="EHO62313.1"/>
    </source>
</evidence>
<organism evidence="3 4">
    <name type="scientific">Dialister succinatiphilus YIT 11850</name>
    <dbReference type="NCBI Taxonomy" id="742743"/>
    <lineage>
        <taxon>Bacteria</taxon>
        <taxon>Bacillati</taxon>
        <taxon>Bacillota</taxon>
        <taxon>Negativicutes</taxon>
        <taxon>Veillonellales</taxon>
        <taxon>Veillonellaceae</taxon>
        <taxon>Dialister</taxon>
    </lineage>
</organism>
<dbReference type="EMBL" id="ADLT01000057">
    <property type="protein sequence ID" value="EHO62313.1"/>
    <property type="molecule type" value="Genomic_DNA"/>
</dbReference>
<gene>
    <name evidence="3" type="ORF">HMPREF9453_01767</name>
</gene>
<feature type="compositionally biased region" description="Basic and acidic residues" evidence="1">
    <location>
        <begin position="43"/>
        <end position="101"/>
    </location>
</feature>
<accession>H1D2C9</accession>
<protein>
    <submittedName>
        <fullName evidence="3">Uncharacterized protein</fullName>
    </submittedName>
</protein>
<dbReference type="HOGENOM" id="CLU_2286992_0_0_9"/>
<feature type="transmembrane region" description="Helical" evidence="2">
    <location>
        <begin position="6"/>
        <end position="24"/>
    </location>
</feature>
<name>H1D2C9_9FIRM</name>
<proteinExistence type="predicted"/>
<evidence type="ECO:0000256" key="1">
    <source>
        <dbReference type="SAM" id="MobiDB-lite"/>
    </source>
</evidence>
<sequence length="101" mass="12074">MKKIIISSVLAIISLMVGTFSFIINDLPAYHRWMADNGPRMMENFDRWGKDRKDTKKIPSNDRLREDRKDHHDRNTMDQDRKDMPDNRQDRQKDTKGPDKE</sequence>